<evidence type="ECO:0000313" key="8">
    <source>
        <dbReference type="Proteomes" id="UP001271769"/>
    </source>
</evidence>
<evidence type="ECO:0000256" key="4">
    <source>
        <dbReference type="ARBA" id="ARBA00023002"/>
    </source>
</evidence>
<dbReference type="InterPro" id="IPR023753">
    <property type="entry name" value="FAD/NAD-binding_dom"/>
</dbReference>
<feature type="domain" description="Reductase C-terminal" evidence="6">
    <location>
        <begin position="320"/>
        <end position="403"/>
    </location>
</feature>
<sequence length="405" mass="43031">MREPIVIVGAGQASASCAAKLRSLGYDGPLVIIGAEKAAPYQRPPLSKKYVSGELALERLFVRPLSWYEEEKIDLRLETRVAALHPAAHEVELADGSRLKYRDLVLTTGSRPRRLPAAIGGDLAGVFTVRDLADADAIAPTLKAGAKLLVIGGGYIGLEAAAVAAQKGLQVTVIEMADRILQRVAAAPTSDFFRALHQSHGVTIREKTGLAKLVGADGRVTGAELADGSLLPVDVAIVGIGILPNDDLAKEAGIAVDGGILVDGQGRTSDAHVFAAGDCANFLWRGERTRLESVQNAIDQAEHVAAVLLGETKDYDPKPWFWSDQYDIKLQIAGLNRGYDSTVLRPGKRPGTQSIWYFKGGRLVAIDAMNDALAYALGKKALEAGMTADPPVLADPQSDLKTIFG</sequence>
<feature type="domain" description="FAD/NAD(P)-binding" evidence="5">
    <location>
        <begin position="5"/>
        <end position="301"/>
    </location>
</feature>
<dbReference type="InterPro" id="IPR050446">
    <property type="entry name" value="FAD-oxidoreductase/Apoptosis"/>
</dbReference>
<dbReference type="EMBL" id="JAXCLX010000003">
    <property type="protein sequence ID" value="MDY0873725.1"/>
    <property type="molecule type" value="Genomic_DNA"/>
</dbReference>
<keyword evidence="3" id="KW-0274">FAD</keyword>
<keyword evidence="4" id="KW-0560">Oxidoreductase</keyword>
<dbReference type="Gene3D" id="3.30.390.30">
    <property type="match status" value="1"/>
</dbReference>
<comment type="caution">
    <text evidence="7">The sequence shown here is derived from an EMBL/GenBank/DDBJ whole genome shotgun (WGS) entry which is preliminary data.</text>
</comment>
<dbReference type="PANTHER" id="PTHR43557:SF2">
    <property type="entry name" value="RIESKE DOMAIN-CONTAINING PROTEIN-RELATED"/>
    <property type="match status" value="1"/>
</dbReference>
<accession>A0ABU5E3G3</accession>
<evidence type="ECO:0000313" key="7">
    <source>
        <dbReference type="EMBL" id="MDY0873725.1"/>
    </source>
</evidence>
<dbReference type="Proteomes" id="UP001271769">
    <property type="component" value="Unassembled WGS sequence"/>
</dbReference>
<name>A0ABU5E3G3_9PROT</name>
<dbReference type="Pfam" id="PF07992">
    <property type="entry name" value="Pyr_redox_2"/>
    <property type="match status" value="1"/>
</dbReference>
<reference evidence="7 8" key="1">
    <citation type="journal article" date="2013" name="Antonie Van Leeuwenhoek">
        <title>Dongia rigui sp. nov., isolated from freshwater of a large wetland in Korea.</title>
        <authorList>
            <person name="Baik K.S."/>
            <person name="Hwang Y.M."/>
            <person name="Choi J.S."/>
            <person name="Kwon J."/>
            <person name="Seong C.N."/>
        </authorList>
    </citation>
    <scope>NUCLEOTIDE SEQUENCE [LARGE SCALE GENOMIC DNA]</scope>
    <source>
        <strain evidence="7 8">04SU4-P</strain>
    </source>
</reference>
<dbReference type="PROSITE" id="PS51257">
    <property type="entry name" value="PROKAR_LIPOPROTEIN"/>
    <property type="match status" value="1"/>
</dbReference>
<dbReference type="Gene3D" id="3.50.50.60">
    <property type="entry name" value="FAD/NAD(P)-binding domain"/>
    <property type="match status" value="2"/>
</dbReference>
<evidence type="ECO:0000259" key="6">
    <source>
        <dbReference type="Pfam" id="PF14759"/>
    </source>
</evidence>
<organism evidence="7 8">
    <name type="scientific">Dongia rigui</name>
    <dbReference type="NCBI Taxonomy" id="940149"/>
    <lineage>
        <taxon>Bacteria</taxon>
        <taxon>Pseudomonadati</taxon>
        <taxon>Pseudomonadota</taxon>
        <taxon>Alphaproteobacteria</taxon>
        <taxon>Rhodospirillales</taxon>
        <taxon>Dongiaceae</taxon>
        <taxon>Dongia</taxon>
    </lineage>
</organism>
<evidence type="ECO:0000256" key="3">
    <source>
        <dbReference type="ARBA" id="ARBA00022827"/>
    </source>
</evidence>
<dbReference type="InterPro" id="IPR036188">
    <property type="entry name" value="FAD/NAD-bd_sf"/>
</dbReference>
<protein>
    <submittedName>
        <fullName evidence="7">FAD-dependent oxidoreductase</fullName>
    </submittedName>
</protein>
<dbReference type="InterPro" id="IPR016156">
    <property type="entry name" value="FAD/NAD-linked_Rdtase_dimer_sf"/>
</dbReference>
<gene>
    <name evidence="7" type="ORF">SMD31_17425</name>
</gene>
<dbReference type="PRINTS" id="PR00368">
    <property type="entry name" value="FADPNR"/>
</dbReference>
<dbReference type="SUPFAM" id="SSF51905">
    <property type="entry name" value="FAD/NAD(P)-binding domain"/>
    <property type="match status" value="2"/>
</dbReference>
<dbReference type="InterPro" id="IPR028202">
    <property type="entry name" value="Reductase_C"/>
</dbReference>
<evidence type="ECO:0000256" key="1">
    <source>
        <dbReference type="ARBA" id="ARBA00001974"/>
    </source>
</evidence>
<dbReference type="RefSeq" id="WP_320502198.1">
    <property type="nucleotide sequence ID" value="NZ_JAXCLX010000003.1"/>
</dbReference>
<dbReference type="PRINTS" id="PR00411">
    <property type="entry name" value="PNDRDTASEI"/>
</dbReference>
<dbReference type="SUPFAM" id="SSF55424">
    <property type="entry name" value="FAD/NAD-linked reductases, dimerisation (C-terminal) domain"/>
    <property type="match status" value="1"/>
</dbReference>
<dbReference type="Pfam" id="PF14759">
    <property type="entry name" value="Reductase_C"/>
    <property type="match status" value="1"/>
</dbReference>
<proteinExistence type="predicted"/>
<evidence type="ECO:0000259" key="5">
    <source>
        <dbReference type="Pfam" id="PF07992"/>
    </source>
</evidence>
<dbReference type="PANTHER" id="PTHR43557">
    <property type="entry name" value="APOPTOSIS-INDUCING FACTOR 1"/>
    <property type="match status" value="1"/>
</dbReference>
<keyword evidence="2" id="KW-0285">Flavoprotein</keyword>
<comment type="cofactor">
    <cofactor evidence="1">
        <name>FAD</name>
        <dbReference type="ChEBI" id="CHEBI:57692"/>
    </cofactor>
</comment>
<keyword evidence="8" id="KW-1185">Reference proteome</keyword>
<evidence type="ECO:0000256" key="2">
    <source>
        <dbReference type="ARBA" id="ARBA00022630"/>
    </source>
</evidence>